<dbReference type="HAMAP" id="MF_00171">
    <property type="entry name" value="TruA"/>
    <property type="match status" value="1"/>
</dbReference>
<organism evidence="9 10">
    <name type="scientific">Acidihalobacter aeolianus</name>
    <dbReference type="NCBI Taxonomy" id="2792603"/>
    <lineage>
        <taxon>Bacteria</taxon>
        <taxon>Pseudomonadati</taxon>
        <taxon>Pseudomonadota</taxon>
        <taxon>Gammaproteobacteria</taxon>
        <taxon>Chromatiales</taxon>
        <taxon>Ectothiorhodospiraceae</taxon>
        <taxon>Acidihalobacter</taxon>
    </lineage>
</organism>
<dbReference type="EC" id="5.4.99.12" evidence="4"/>
<dbReference type="GO" id="GO:0160147">
    <property type="term" value="F:tRNA pseudouridine(38-40) synthase activity"/>
    <property type="evidence" value="ECO:0007669"/>
    <property type="project" value="UniProtKB-EC"/>
</dbReference>
<dbReference type="EMBL" id="CP017448">
    <property type="protein sequence ID" value="AOV17369.1"/>
    <property type="molecule type" value="Genomic_DNA"/>
</dbReference>
<dbReference type="GO" id="GO:0003723">
    <property type="term" value="F:RNA binding"/>
    <property type="evidence" value="ECO:0007669"/>
    <property type="project" value="InterPro"/>
</dbReference>
<dbReference type="InterPro" id="IPR020094">
    <property type="entry name" value="TruA/RsuA/RluB/E/F_N"/>
</dbReference>
<evidence type="ECO:0000313" key="10">
    <source>
        <dbReference type="Proteomes" id="UP000095342"/>
    </source>
</evidence>
<dbReference type="RefSeq" id="WP_070072922.1">
    <property type="nucleotide sequence ID" value="NZ_CP017448.1"/>
</dbReference>
<keyword evidence="10" id="KW-1185">Reference proteome</keyword>
<reference evidence="9 10" key="1">
    <citation type="submission" date="2016-09" db="EMBL/GenBank/DDBJ databases">
        <title>Acidihalobacter prosperus V6 (DSM14174).</title>
        <authorList>
            <person name="Khaleque H.N."/>
            <person name="Ramsay J.P."/>
            <person name="Murphy R.J.T."/>
            <person name="Kaksonen A.H."/>
            <person name="Boxall N.J."/>
            <person name="Watkin E.L.J."/>
        </authorList>
    </citation>
    <scope>NUCLEOTIDE SEQUENCE [LARGE SCALE GENOMIC DNA]</scope>
    <source>
        <strain evidence="9 10">V6</strain>
    </source>
</reference>
<dbReference type="KEGG" id="aaeo:BJI67_10145"/>
<dbReference type="Proteomes" id="UP000095342">
    <property type="component" value="Chromosome"/>
</dbReference>
<comment type="subunit">
    <text evidence="4">Homodimer.</text>
</comment>
<evidence type="ECO:0000256" key="5">
    <source>
        <dbReference type="PIRSR" id="PIRSR001430-1"/>
    </source>
</evidence>
<dbReference type="AlphaFoldDB" id="A0A1D8K8R5"/>
<evidence type="ECO:0000256" key="4">
    <source>
        <dbReference type="HAMAP-Rule" id="MF_00171"/>
    </source>
</evidence>
<dbReference type="FunFam" id="3.30.70.580:FF:000001">
    <property type="entry name" value="tRNA pseudouridine synthase A"/>
    <property type="match status" value="1"/>
</dbReference>
<feature type="binding site" evidence="4 6">
    <location>
        <position position="109"/>
    </location>
    <ligand>
        <name>substrate</name>
    </ligand>
</feature>
<evidence type="ECO:0000313" key="9">
    <source>
        <dbReference type="EMBL" id="AOV17369.1"/>
    </source>
</evidence>
<feature type="active site" description="Nucleophile" evidence="4 5">
    <location>
        <position position="51"/>
    </location>
</feature>
<feature type="domain" description="Pseudouridine synthase I TruA alpha/beta" evidence="8">
    <location>
        <begin position="142"/>
        <end position="244"/>
    </location>
</feature>
<comment type="function">
    <text evidence="4">Formation of pseudouridine at positions 38, 39 and 40 in the anticodon stem and loop of transfer RNAs.</text>
</comment>
<evidence type="ECO:0000256" key="6">
    <source>
        <dbReference type="PIRSR" id="PIRSR001430-2"/>
    </source>
</evidence>
<comment type="catalytic activity">
    <reaction evidence="4 7">
        <text>uridine(38/39/40) in tRNA = pseudouridine(38/39/40) in tRNA</text>
        <dbReference type="Rhea" id="RHEA:22376"/>
        <dbReference type="Rhea" id="RHEA-COMP:10085"/>
        <dbReference type="Rhea" id="RHEA-COMP:10087"/>
        <dbReference type="ChEBI" id="CHEBI:65314"/>
        <dbReference type="ChEBI" id="CHEBI:65315"/>
        <dbReference type="EC" id="5.4.99.12"/>
    </reaction>
</comment>
<dbReference type="InterPro" id="IPR020103">
    <property type="entry name" value="PsdUridine_synth_cat_dom_sf"/>
</dbReference>
<name>A0A1D8K8R5_9GAMM</name>
<dbReference type="NCBIfam" id="TIGR00071">
    <property type="entry name" value="hisT_truA"/>
    <property type="match status" value="1"/>
</dbReference>
<keyword evidence="2 4" id="KW-0819">tRNA processing</keyword>
<dbReference type="Pfam" id="PF01416">
    <property type="entry name" value="PseudoU_synth_1"/>
    <property type="match status" value="2"/>
</dbReference>
<dbReference type="PANTHER" id="PTHR11142:SF0">
    <property type="entry name" value="TRNA PSEUDOURIDINE SYNTHASE-LIKE 1"/>
    <property type="match status" value="1"/>
</dbReference>
<accession>A0A1D8K8R5</accession>
<dbReference type="InterPro" id="IPR020097">
    <property type="entry name" value="PsdUridine_synth_TruA_a/b_dom"/>
</dbReference>
<sequence length="258" mass="28730">MRIALGIEYDGTGFSGWQRQTGTRTVQGCLEVALSKVADRDVSLICAGRTDAGVHAVGQVAHFDTVAVREMRSWVLGANANLPKAISVQWATEIDESFHARFSALSRRYRYVILNRWVRPGLAGRKVTWVHTPLDEARMQEAAAHLVGRHDFSSYRALACQAKSPIRTVHGISVERDGDYVYLDIHANAFLHHMVRNIAGVLIDIGKGERATAWSREILELRDRTLGGVTAPPDGLYFTHVEYPESYPLPAAVRPPRF</sequence>
<evidence type="ECO:0000256" key="3">
    <source>
        <dbReference type="ARBA" id="ARBA00023235"/>
    </source>
</evidence>
<gene>
    <name evidence="4" type="primary">truA</name>
    <name evidence="9" type="ORF">BJI67_10145</name>
</gene>
<protein>
    <recommendedName>
        <fullName evidence="4">tRNA pseudouridine synthase A</fullName>
        <ecNumber evidence="4">5.4.99.12</ecNumber>
    </recommendedName>
    <alternativeName>
        <fullName evidence="4">tRNA pseudouridine(38-40) synthase</fullName>
    </alternativeName>
    <alternativeName>
        <fullName evidence="4">tRNA pseudouridylate synthase I</fullName>
    </alternativeName>
    <alternativeName>
        <fullName evidence="4">tRNA-uridine isomerase I</fullName>
    </alternativeName>
</protein>
<proteinExistence type="inferred from homology"/>
<comment type="similarity">
    <text evidence="1 4 7">Belongs to the tRNA pseudouridine synthase TruA family.</text>
</comment>
<comment type="caution">
    <text evidence="4">Lacks conserved residue(s) required for the propagation of feature annotation.</text>
</comment>
<dbReference type="SUPFAM" id="SSF55120">
    <property type="entry name" value="Pseudouridine synthase"/>
    <property type="match status" value="1"/>
</dbReference>
<dbReference type="InterPro" id="IPR020095">
    <property type="entry name" value="PsdUridine_synth_TruA_C"/>
</dbReference>
<dbReference type="CDD" id="cd02570">
    <property type="entry name" value="PseudoU_synth_EcTruA"/>
    <property type="match status" value="1"/>
</dbReference>
<dbReference type="PANTHER" id="PTHR11142">
    <property type="entry name" value="PSEUDOURIDYLATE SYNTHASE"/>
    <property type="match status" value="1"/>
</dbReference>
<evidence type="ECO:0000259" key="8">
    <source>
        <dbReference type="Pfam" id="PF01416"/>
    </source>
</evidence>
<keyword evidence="3 4" id="KW-0413">Isomerase</keyword>
<evidence type="ECO:0000256" key="2">
    <source>
        <dbReference type="ARBA" id="ARBA00022694"/>
    </source>
</evidence>
<feature type="domain" description="Pseudouridine synthase I TruA alpha/beta" evidence="8">
    <location>
        <begin position="8"/>
        <end position="102"/>
    </location>
</feature>
<evidence type="ECO:0000256" key="1">
    <source>
        <dbReference type="ARBA" id="ARBA00009375"/>
    </source>
</evidence>
<dbReference type="Gene3D" id="3.30.70.660">
    <property type="entry name" value="Pseudouridine synthase I, catalytic domain, C-terminal subdomain"/>
    <property type="match status" value="1"/>
</dbReference>
<dbReference type="GO" id="GO:0031119">
    <property type="term" value="P:tRNA pseudouridine synthesis"/>
    <property type="evidence" value="ECO:0007669"/>
    <property type="project" value="UniProtKB-UniRule"/>
</dbReference>
<dbReference type="InterPro" id="IPR001406">
    <property type="entry name" value="PsdUridine_synth_TruA"/>
</dbReference>
<evidence type="ECO:0000256" key="7">
    <source>
        <dbReference type="RuleBase" id="RU003792"/>
    </source>
</evidence>
<dbReference type="Gene3D" id="3.30.70.580">
    <property type="entry name" value="Pseudouridine synthase I, catalytic domain, N-terminal subdomain"/>
    <property type="match status" value="1"/>
</dbReference>
<dbReference type="PIRSF" id="PIRSF001430">
    <property type="entry name" value="tRNA_psdUrid_synth"/>
    <property type="match status" value="1"/>
</dbReference>